<dbReference type="GO" id="GO:0003676">
    <property type="term" value="F:nucleic acid binding"/>
    <property type="evidence" value="ECO:0007669"/>
    <property type="project" value="InterPro"/>
</dbReference>
<evidence type="ECO:0000313" key="9">
    <source>
        <dbReference type="Proteomes" id="UP000030693"/>
    </source>
</evidence>
<name>A0A058Z453_FONAL</name>
<evidence type="ECO:0000256" key="1">
    <source>
        <dbReference type="ARBA" id="ARBA00008078"/>
    </source>
</evidence>
<evidence type="ECO:0000259" key="7">
    <source>
        <dbReference type="Pfam" id="PF26577"/>
    </source>
</evidence>
<dbReference type="GO" id="GO:0000213">
    <property type="term" value="F:tRNA-intron lyase activity"/>
    <property type="evidence" value="ECO:0007669"/>
    <property type="project" value="UniProtKB-EC"/>
</dbReference>
<dbReference type="EC" id="4.6.1.16" evidence="2"/>
<keyword evidence="3" id="KW-0819">tRNA processing</keyword>
<dbReference type="InterPro" id="IPR006677">
    <property type="entry name" value="tRNA_intron_Endonuc_cat-like"/>
</dbReference>
<dbReference type="SUPFAM" id="SSF53032">
    <property type="entry name" value="tRNA-intron endonuclease catalytic domain-like"/>
    <property type="match status" value="1"/>
</dbReference>
<feature type="domain" description="TSEN34 N-terminal" evidence="7">
    <location>
        <begin position="66"/>
        <end position="127"/>
    </location>
</feature>
<proteinExistence type="inferred from homology"/>
<gene>
    <name evidence="8" type="ORF">H696_04996</name>
</gene>
<feature type="domain" description="tRNA intron endonuclease catalytic" evidence="6">
    <location>
        <begin position="193"/>
        <end position="272"/>
    </location>
</feature>
<dbReference type="Pfam" id="PF26577">
    <property type="entry name" value="TSEN34_N"/>
    <property type="match status" value="1"/>
</dbReference>
<evidence type="ECO:0000256" key="3">
    <source>
        <dbReference type="ARBA" id="ARBA00022694"/>
    </source>
</evidence>
<dbReference type="GeneID" id="20529721"/>
<evidence type="ECO:0000256" key="4">
    <source>
        <dbReference type="ARBA" id="ARBA00023239"/>
    </source>
</evidence>
<dbReference type="PANTHER" id="PTHR13070:SF0">
    <property type="entry name" value="TRNA-SPLICING ENDONUCLEASE SUBUNIT SEN34"/>
    <property type="match status" value="1"/>
</dbReference>
<dbReference type="Gene3D" id="3.40.1350.10">
    <property type="match status" value="1"/>
</dbReference>
<evidence type="ECO:0000313" key="8">
    <source>
        <dbReference type="EMBL" id="KCV68708.1"/>
    </source>
</evidence>
<reference evidence="8" key="1">
    <citation type="submission" date="2013-04" db="EMBL/GenBank/DDBJ databases">
        <title>The Genome Sequence of Fonticula alba ATCC 38817.</title>
        <authorList>
            <consortium name="The Broad Institute Genomics Platform"/>
            <person name="Russ C."/>
            <person name="Cuomo C."/>
            <person name="Burger G."/>
            <person name="Gray M.W."/>
            <person name="Holland P.W.H."/>
            <person name="King N."/>
            <person name="Lang F.B.F."/>
            <person name="Roger A.J."/>
            <person name="Ruiz-Trillo I."/>
            <person name="Brown M."/>
            <person name="Walker B."/>
            <person name="Young S."/>
            <person name="Zeng Q."/>
            <person name="Gargeya S."/>
            <person name="Fitzgerald M."/>
            <person name="Haas B."/>
            <person name="Abouelleil A."/>
            <person name="Allen A.W."/>
            <person name="Alvarado L."/>
            <person name="Arachchi H.M."/>
            <person name="Berlin A.M."/>
            <person name="Chapman S.B."/>
            <person name="Gainer-Dewar J."/>
            <person name="Goldberg J."/>
            <person name="Griggs A."/>
            <person name="Gujja S."/>
            <person name="Hansen M."/>
            <person name="Howarth C."/>
            <person name="Imamovic A."/>
            <person name="Ireland A."/>
            <person name="Larimer J."/>
            <person name="McCowan C."/>
            <person name="Murphy C."/>
            <person name="Pearson M."/>
            <person name="Poon T.W."/>
            <person name="Priest M."/>
            <person name="Roberts A."/>
            <person name="Saif S."/>
            <person name="Shea T."/>
            <person name="Sisk P."/>
            <person name="Sykes S."/>
            <person name="Wortman J."/>
            <person name="Nusbaum C."/>
            <person name="Birren B."/>
        </authorList>
    </citation>
    <scope>NUCLEOTIDE SEQUENCE [LARGE SCALE GENOMIC DNA]</scope>
    <source>
        <strain evidence="8">ATCC 38817</strain>
    </source>
</reference>
<dbReference type="Proteomes" id="UP000030693">
    <property type="component" value="Unassembled WGS sequence"/>
</dbReference>
<organism evidence="8">
    <name type="scientific">Fonticula alba</name>
    <name type="common">Slime mold</name>
    <dbReference type="NCBI Taxonomy" id="691883"/>
    <lineage>
        <taxon>Eukaryota</taxon>
        <taxon>Rotosphaerida</taxon>
        <taxon>Fonticulaceae</taxon>
        <taxon>Fonticula</taxon>
    </lineage>
</organism>
<dbReference type="InterPro" id="IPR011856">
    <property type="entry name" value="tRNA_endonuc-like_dom_sf"/>
</dbReference>
<comment type="catalytic activity">
    <reaction evidence="5">
        <text>pretRNA = a 3'-half-tRNA molecule with a 5'-OH end + a 5'-half-tRNA molecule with a 2',3'-cyclic phosphate end + an intron with a 2',3'-cyclic phosphate and a 5'-hydroxyl terminus.</text>
        <dbReference type="EC" id="4.6.1.16"/>
    </reaction>
</comment>
<dbReference type="eggNOG" id="KOG4133">
    <property type="taxonomic scope" value="Eukaryota"/>
</dbReference>
<dbReference type="OrthoDB" id="48041at2759"/>
<evidence type="ECO:0000259" key="6">
    <source>
        <dbReference type="Pfam" id="PF01974"/>
    </source>
</evidence>
<accession>A0A058Z453</accession>
<keyword evidence="9" id="KW-1185">Reference proteome</keyword>
<sequence>MTRVPFYFPLSPRLRCPLLLPIRLPLFIPGFLHPPMPLLGMQAPPLAPMVAAAGGPGFRVTLHPSGDGDFLIPSIADIIWLRQEHRIVSQLAGTLAIAPSQSSSLSTPGVLSRTQGRFLFAQGLARIPIPTPITESDFPEAAGYIFHWPCYVRFEREFANAPVVPCSDWPSSQPCTSQSHASPLPLLDHEDARYLVFRHLALTCGLTLTASGSTRFGGDFLAYTADPLSVHAEYIVLIVGHQAQGGTLPAEKLIAAGRLANSTKKAVLLCSVVASAAGPGPAASPEEAFSVSVVTLRWSKFR</sequence>
<dbReference type="GO" id="GO:0005634">
    <property type="term" value="C:nucleus"/>
    <property type="evidence" value="ECO:0007669"/>
    <property type="project" value="UniProtKB-ARBA"/>
</dbReference>
<dbReference type="Pfam" id="PF01974">
    <property type="entry name" value="tRNA_int_endo"/>
    <property type="match status" value="1"/>
</dbReference>
<dbReference type="GO" id="GO:0000379">
    <property type="term" value="P:tRNA-type intron splice site recognition and cleavage"/>
    <property type="evidence" value="ECO:0007669"/>
    <property type="project" value="TreeGrafter"/>
</dbReference>
<comment type="similarity">
    <text evidence="1">Belongs to the tRNA-intron endonuclease family.</text>
</comment>
<keyword evidence="4" id="KW-0456">Lyase</keyword>
<dbReference type="STRING" id="691883.A0A058Z453"/>
<protein>
    <recommendedName>
        <fullName evidence="2">tRNA-intron lyase</fullName>
        <ecNumber evidence="2">4.6.1.16</ecNumber>
    </recommendedName>
</protein>
<dbReference type="CDD" id="cd22363">
    <property type="entry name" value="tRNA-intron_lyase_C"/>
    <property type="match status" value="1"/>
</dbReference>
<dbReference type="PANTHER" id="PTHR13070">
    <property type="entry name" value="TRNA-SPLICING ENDONUCLEASE SUBUNIT SEN34-RELATED"/>
    <property type="match status" value="1"/>
</dbReference>
<evidence type="ECO:0000256" key="2">
    <source>
        <dbReference type="ARBA" id="ARBA00012573"/>
    </source>
</evidence>
<dbReference type="InterPro" id="IPR059049">
    <property type="entry name" value="TSEN34_N"/>
</dbReference>
<dbReference type="AlphaFoldDB" id="A0A058Z453"/>
<dbReference type="EMBL" id="KB932208">
    <property type="protein sequence ID" value="KCV68708.1"/>
    <property type="molecule type" value="Genomic_DNA"/>
</dbReference>
<dbReference type="RefSeq" id="XP_009497140.1">
    <property type="nucleotide sequence ID" value="XM_009498865.1"/>
</dbReference>
<evidence type="ECO:0000256" key="5">
    <source>
        <dbReference type="ARBA" id="ARBA00034031"/>
    </source>
</evidence>
<dbReference type="InterPro" id="IPR036167">
    <property type="entry name" value="tRNA_intron_Endo_cat-like_sf"/>
</dbReference>